<gene>
    <name evidence="1" type="ORF">K1T71_005099</name>
</gene>
<reference evidence="1 2" key="1">
    <citation type="journal article" date="2021" name="Front. Genet.">
        <title>Chromosome-Level Genome Assembly Reveals Significant Gene Expansion in the Toll and IMD Signaling Pathways of Dendrolimus kikuchii.</title>
        <authorList>
            <person name="Zhou J."/>
            <person name="Wu P."/>
            <person name="Xiong Z."/>
            <person name="Liu N."/>
            <person name="Zhao N."/>
            <person name="Ji M."/>
            <person name="Qiu Y."/>
            <person name="Yang B."/>
        </authorList>
    </citation>
    <scope>NUCLEOTIDE SEQUENCE [LARGE SCALE GENOMIC DNA]</scope>
    <source>
        <strain evidence="1">Ann1</strain>
    </source>
</reference>
<evidence type="ECO:0000313" key="1">
    <source>
        <dbReference type="EMBL" id="KAJ0179387.1"/>
    </source>
</evidence>
<organism evidence="1 2">
    <name type="scientific">Dendrolimus kikuchii</name>
    <dbReference type="NCBI Taxonomy" id="765133"/>
    <lineage>
        <taxon>Eukaryota</taxon>
        <taxon>Metazoa</taxon>
        <taxon>Ecdysozoa</taxon>
        <taxon>Arthropoda</taxon>
        <taxon>Hexapoda</taxon>
        <taxon>Insecta</taxon>
        <taxon>Pterygota</taxon>
        <taxon>Neoptera</taxon>
        <taxon>Endopterygota</taxon>
        <taxon>Lepidoptera</taxon>
        <taxon>Glossata</taxon>
        <taxon>Ditrysia</taxon>
        <taxon>Bombycoidea</taxon>
        <taxon>Lasiocampidae</taxon>
        <taxon>Dendrolimus</taxon>
    </lineage>
</organism>
<dbReference type="EMBL" id="CM034394">
    <property type="protein sequence ID" value="KAJ0179387.1"/>
    <property type="molecule type" value="Genomic_DNA"/>
</dbReference>
<dbReference type="Proteomes" id="UP000824533">
    <property type="component" value="Linkage Group LG08"/>
</dbReference>
<sequence>MASKGRVKGGKSKKELDPEEQMRKKFHAKCLFRALGRLVIANTYWLIEAVDHYEGLDDVKRRVQQAVRSKAKKKQLLTITDKALLNKPADERTEHEKKYIFRIIGGLKCFKRYPNHVKKKLAALTYFKYYGPGRTIVRQHHEAHAMYFILTGDVIVSQMVFDELIQQNVSVDVGVMHAGDMFGEVSLLHNIPRTATVTTVGHCELLALMKEDFKNVLQASIQKQWDEVRHAMSAFTYFEALDEVARREGCIVAKMKSYEPNETLLGDGVGVANFVYFILSGRCQMIESLQVVVTTHLGRSFYTLYDPYIPKQESEQDFDTKYFGAYKNLQKTSKDSRSTVLEESLPPKDDEDKPSSALKVPSILKQPRQSDEARGRVSGTKPDSKMTSFDLSTSQLGRTSSAKSEIYLHPSESSREHTRESVRLSVVPELPETVRPPENLRTYFMQVCQFNPGSSFGFGENMRDRRIVALTPVDCMLLPKIWLLQRNTANIWTRIQHYLGKKIPTKKQLFKDFVLERRWQEFREQMVDDVVSRSNTVNWTSVHDVPYSIRMEEINFLQFGSKINFISSTEQCHRSQLNPSSLLFKQVLGGPKKTGFIARTSSSLPKKLFPCESPMGIRQNPWTPTKRRGPIAAEAASPGPAVVSLPTLIGKPTQESRKQRAPAFTFGHKLDPPGSTAKAGPGPASYNTEGMTAKGRAVGPAVSLHGRWPPPRVAPTPAPCDYEPSKAARAVLDHAPAFSIGLRVSPPQPGSKTPAPNIYSMPPVLGEAKEGSKRAAPAFSITGRGKPVESKIPNPGPGTYTTDKATSVLIKRPPAFTMAPRREIKHPSAGVPGPGVYCPEKADAVIREKSAKYTISSRMKMVKVEQVPAPNAYSPEKADRMLREKSPAFSFRTKTEIIKTNDAPAPNVYSPEKSIHSLKNGPKYTLAGKGVAEKLEVTPAPNHYSPQKADKILHENPPAFSIRSKEIVEKIEQTPAPNAYTPEKSMHMLNDGPKYTILGKGGNTKIPDTPAPNSYEPQKADKVLHENSPSYTFRIKEQTTMRSDSPAPNVYAPEKSIHMLDSTPKFTIAGKGLCNKIPNTPAPNAYSPDKADKILHESSPSYTFRIKDQNNIVDNTPAPNMYAPEKSIHILDSSPKFTIAGKGPSAKIDNIPAPNSYCPDKADKLLHESSPAYTFRPKNILDKPSDTPAPNVYDPKLLDATPKFSLYGKGHDAKMSNTPGPNAYDPHLLDGTPKFTIAGKGHTGKPADVPAPNAYDPHLIDNSPKFTLSGRALNEKPSDTPGPNCYNPHLPSNSPQYSMYGKGIDGKPFNTPGPNAYDPNLPYGAPKYTISGKGTDPKISNVPAPNAYSPHALDNTPKFTIAGKDQPAKIIDTPAPNAYCPDKADKVLFESSPAYTFRTKQPINKLLETPGPNTYDPSKYEYMLDGAPKYTFGVKRPADKLPNNPAPNAYYPVEKMLHENSPAYTFRPKMDHVKVADTPAPNSYNPETADKVLLDNAPRYSFRIKTNPRKPDDIPAPNTYNPDKADKVLLPNSPQYTFRVKTDTIKALNTPAPNSYNLPTPVETPLYTISGRHKEPIDERLKVPAPGTYNPEKGYKFVLTYSPQHTFGIKLQTNKYADTPAPNTYRIPSVLDTPVYTISGRHKVPVDDRVRVPAPGTYSPEKVQISKTPQITFGIKHSPLLGQLKAVEPLRQTEKQITQRITATTTPDRRVSRTIENRLVQTNVNETTIPNDIDTDTVTYDDYDDYGSNSEVYARNHVTQVRHESDVRSTTVSPEPIHETLTQEIVWIPEKPVRRGSYTIDSIPVHDEYNENYQNKEVIPVENGVIRKAESGKRGGVCTEERSSEVINRDGYSQNVDKHVKNASAHENSQAATEEVRTGTDVKYLPNGGVAKTTTTTTVRKVGSAARTANATSTVTRTSTAVTSRDIGVK</sequence>
<proteinExistence type="predicted"/>
<keyword evidence="2" id="KW-1185">Reference proteome</keyword>
<protein>
    <submittedName>
        <fullName evidence="1">Uncharacterized protein</fullName>
    </submittedName>
</protein>
<name>A0ACC1D6C3_9NEOP</name>
<comment type="caution">
    <text evidence="1">The sequence shown here is derived from an EMBL/GenBank/DDBJ whole genome shotgun (WGS) entry which is preliminary data.</text>
</comment>
<evidence type="ECO:0000313" key="2">
    <source>
        <dbReference type="Proteomes" id="UP000824533"/>
    </source>
</evidence>
<accession>A0ACC1D6C3</accession>